<dbReference type="AlphaFoldDB" id="A0A2M4CEZ9"/>
<evidence type="ECO:0000313" key="2">
    <source>
        <dbReference type="EMBL" id="MBW63916.1"/>
    </source>
</evidence>
<feature type="signal peptide" evidence="1">
    <location>
        <begin position="1"/>
        <end position="23"/>
    </location>
</feature>
<sequence length="68" mass="7545">MKCISQPSLLSFSCLICISSTLCFDIPSFPSSAISQANSDLRSRMGLTHSVKLNFVRPFQMRTCLSIQ</sequence>
<reference evidence="2" key="1">
    <citation type="submission" date="2018-01" db="EMBL/GenBank/DDBJ databases">
        <title>An insight into the sialome of Amazonian anophelines.</title>
        <authorList>
            <person name="Ribeiro J.M."/>
            <person name="Scarpassa V."/>
            <person name="Calvo E."/>
        </authorList>
    </citation>
    <scope>NUCLEOTIDE SEQUENCE</scope>
    <source>
        <tissue evidence="2">Salivary glands</tissue>
    </source>
</reference>
<feature type="chain" id="PRO_5014837598" evidence="1">
    <location>
        <begin position="24"/>
        <end position="68"/>
    </location>
</feature>
<dbReference type="EMBL" id="GGFJ01014775">
    <property type="protein sequence ID" value="MBW63916.1"/>
    <property type="molecule type" value="Transcribed_RNA"/>
</dbReference>
<organism evidence="2">
    <name type="scientific">Anopheles marajoara</name>
    <dbReference type="NCBI Taxonomy" id="58244"/>
    <lineage>
        <taxon>Eukaryota</taxon>
        <taxon>Metazoa</taxon>
        <taxon>Ecdysozoa</taxon>
        <taxon>Arthropoda</taxon>
        <taxon>Hexapoda</taxon>
        <taxon>Insecta</taxon>
        <taxon>Pterygota</taxon>
        <taxon>Neoptera</taxon>
        <taxon>Endopterygota</taxon>
        <taxon>Diptera</taxon>
        <taxon>Nematocera</taxon>
        <taxon>Culicoidea</taxon>
        <taxon>Culicidae</taxon>
        <taxon>Anophelinae</taxon>
        <taxon>Anopheles</taxon>
    </lineage>
</organism>
<protein>
    <submittedName>
        <fullName evidence="2">Putative secreted protein</fullName>
    </submittedName>
</protein>
<accession>A0A2M4CEZ9</accession>
<keyword evidence="1" id="KW-0732">Signal</keyword>
<proteinExistence type="predicted"/>
<name>A0A2M4CEZ9_9DIPT</name>
<evidence type="ECO:0000256" key="1">
    <source>
        <dbReference type="SAM" id="SignalP"/>
    </source>
</evidence>